<dbReference type="CDD" id="cd00093">
    <property type="entry name" value="HTH_XRE"/>
    <property type="match status" value="1"/>
</dbReference>
<dbReference type="OrthoDB" id="9156632at2"/>
<evidence type="ECO:0000313" key="3">
    <source>
        <dbReference type="EMBL" id="MCS5707356.1"/>
    </source>
</evidence>
<dbReference type="GO" id="GO:0003677">
    <property type="term" value="F:DNA binding"/>
    <property type="evidence" value="ECO:0007669"/>
    <property type="project" value="InterPro"/>
</dbReference>
<dbReference type="RefSeq" id="WP_057625538.1">
    <property type="nucleotide sequence ID" value="NZ_LKHV02000001.1"/>
</dbReference>
<keyword evidence="4" id="KW-1185">Reference proteome</keyword>
<dbReference type="InterPro" id="IPR010982">
    <property type="entry name" value="Lambda_DNA-bd_dom_sf"/>
</dbReference>
<gene>
    <name evidence="3" type="ORF">CC99x_000415</name>
    <name evidence="2" type="ORF">CC99x_02451</name>
</gene>
<dbReference type="InterPro" id="IPR001387">
    <property type="entry name" value="Cro/C1-type_HTH"/>
</dbReference>
<dbReference type="Gene3D" id="1.10.260.40">
    <property type="entry name" value="lambda repressor-like DNA-binding domains"/>
    <property type="match status" value="1"/>
</dbReference>
<organism evidence="2">
    <name type="scientific">Candidatus Berkiella cookevillensis</name>
    <dbReference type="NCBI Taxonomy" id="437022"/>
    <lineage>
        <taxon>Bacteria</taxon>
        <taxon>Pseudomonadati</taxon>
        <taxon>Pseudomonadota</taxon>
        <taxon>Gammaproteobacteria</taxon>
        <taxon>Candidatus Berkiellales</taxon>
        <taxon>Candidatus Berkiellaceae</taxon>
        <taxon>Candidatus Berkiella</taxon>
    </lineage>
</organism>
<dbReference type="EMBL" id="LKHV02000001">
    <property type="protein sequence ID" value="MCS5707356.1"/>
    <property type="molecule type" value="Genomic_DNA"/>
</dbReference>
<accession>A0A0Q9YKT5</accession>
<reference evidence="3" key="3">
    <citation type="submission" date="2021-06" db="EMBL/GenBank/DDBJ databases">
        <title>Genomic Description and Analysis of Intracellular Bacteria, Candidatus Berkiella cookevillensis and Candidatus Berkiella aquae.</title>
        <authorList>
            <person name="Kidane D.T."/>
            <person name="Mehari Y.T."/>
            <person name="Rice F.C."/>
            <person name="Arivett B.A."/>
            <person name="Farone A.L."/>
            <person name="Berk S.G."/>
            <person name="Farone M.B."/>
        </authorList>
    </citation>
    <scope>NUCLEOTIDE SEQUENCE</scope>
    <source>
        <strain evidence="3">CC99</strain>
    </source>
</reference>
<dbReference type="AlphaFoldDB" id="A0A0Q9YKT5"/>
<evidence type="ECO:0000313" key="2">
    <source>
        <dbReference type="EMBL" id="KRG17303.1"/>
    </source>
</evidence>
<dbReference type="EMBL" id="LKHV01000019">
    <property type="protein sequence ID" value="KRG17303.1"/>
    <property type="molecule type" value="Genomic_DNA"/>
</dbReference>
<name>A0A0Q9YKT5_9GAMM</name>
<dbReference type="SMART" id="SM00530">
    <property type="entry name" value="HTH_XRE"/>
    <property type="match status" value="1"/>
</dbReference>
<dbReference type="Proteomes" id="UP000051494">
    <property type="component" value="Unassembled WGS sequence"/>
</dbReference>
<dbReference type="Pfam" id="PF01381">
    <property type="entry name" value="HTH_3"/>
    <property type="match status" value="1"/>
</dbReference>
<evidence type="ECO:0000259" key="1">
    <source>
        <dbReference type="PROSITE" id="PS50943"/>
    </source>
</evidence>
<proteinExistence type="predicted"/>
<evidence type="ECO:0000313" key="4">
    <source>
        <dbReference type="Proteomes" id="UP000051494"/>
    </source>
</evidence>
<reference evidence="3" key="2">
    <citation type="journal article" date="2016" name="Genome Announc.">
        <title>Draft Genome Sequences of Two Novel Amoeba-Resistant Intranuclear Bacteria, 'Candidatus Berkiella cookevillensis' and 'Candidatus Berkiella aquae'.</title>
        <authorList>
            <person name="Mehari Y.T."/>
            <person name="Arivett B.A."/>
            <person name="Farone A.L."/>
            <person name="Gunderson J.H."/>
            <person name="Farone M.B."/>
        </authorList>
    </citation>
    <scope>NUCLEOTIDE SEQUENCE</scope>
    <source>
        <strain evidence="3">CC99</strain>
    </source>
</reference>
<dbReference type="PROSITE" id="PS50943">
    <property type="entry name" value="HTH_CROC1"/>
    <property type="match status" value="1"/>
</dbReference>
<dbReference type="SUPFAM" id="SSF47413">
    <property type="entry name" value="lambda repressor-like DNA-binding domains"/>
    <property type="match status" value="1"/>
</dbReference>
<comment type="caution">
    <text evidence="2">The sequence shown here is derived from an EMBL/GenBank/DDBJ whole genome shotgun (WGS) entry which is preliminary data.</text>
</comment>
<reference evidence="2" key="1">
    <citation type="submission" date="2015-09" db="EMBL/GenBank/DDBJ databases">
        <title>Draft Genome Sequences of Two Novel Amoeba-resistant Intranuclear Bacteria, Candidatus Berkiella cookevillensis and Candidatus Berkiella aquae.</title>
        <authorList>
            <person name="Mehari Y.T."/>
            <person name="Arivett B.A."/>
            <person name="Farone A.L."/>
            <person name="Gunderson J.H."/>
            <person name="Farone M.B."/>
        </authorList>
    </citation>
    <scope>NUCLEOTIDE SEQUENCE [LARGE SCALE GENOMIC DNA]</scope>
    <source>
        <strain evidence="2">CC99</strain>
    </source>
</reference>
<protein>
    <submittedName>
        <fullName evidence="2">Helix-turn-helix domain protein</fullName>
    </submittedName>
    <submittedName>
        <fullName evidence="3">Helix-turn-helix domain-containing protein</fullName>
    </submittedName>
</protein>
<dbReference type="STRING" id="437022.CC99x_02451"/>
<sequence length="90" mass="9981">MPIRSHETPPPFGEIETAKELGNLIRKYRKSQGLTLEKVSALTNVGTRFLSELERGKETAELGKTLLILNKLGITVNLQPRGQTKSLLPL</sequence>
<feature type="domain" description="HTH cro/C1-type" evidence="1">
    <location>
        <begin position="25"/>
        <end position="79"/>
    </location>
</feature>